<dbReference type="Gene3D" id="2.30.130.60">
    <property type="match status" value="1"/>
</dbReference>
<reference evidence="2" key="1">
    <citation type="submission" date="2019-08" db="EMBL/GenBank/DDBJ databases">
        <authorList>
            <person name="Kucharzyk K."/>
            <person name="Murdoch R.W."/>
            <person name="Higgins S."/>
            <person name="Loffler F."/>
        </authorList>
    </citation>
    <scope>NUCLEOTIDE SEQUENCE</scope>
</reference>
<dbReference type="InterPro" id="IPR027391">
    <property type="entry name" value="Nol1_Nop2_Fmu_2"/>
</dbReference>
<dbReference type="EMBL" id="VSSQ01026120">
    <property type="protein sequence ID" value="MPM74676.1"/>
    <property type="molecule type" value="Genomic_DNA"/>
</dbReference>
<dbReference type="Pfam" id="PF13636">
    <property type="entry name" value="Methyltranf_PUA"/>
    <property type="match status" value="1"/>
</dbReference>
<evidence type="ECO:0000259" key="1">
    <source>
        <dbReference type="Pfam" id="PF13636"/>
    </source>
</evidence>
<organism evidence="2">
    <name type="scientific">bioreactor metagenome</name>
    <dbReference type="NCBI Taxonomy" id="1076179"/>
    <lineage>
        <taxon>unclassified sequences</taxon>
        <taxon>metagenomes</taxon>
        <taxon>ecological metagenomes</taxon>
    </lineage>
</organism>
<protein>
    <recommendedName>
        <fullName evidence="1">rRNA small subunit methyltransferase F RNA-binding PUA-like domain-containing protein</fullName>
    </recommendedName>
</protein>
<accession>A0A645CCJ2</accession>
<evidence type="ECO:0000313" key="2">
    <source>
        <dbReference type="EMBL" id="MPM74676.1"/>
    </source>
</evidence>
<dbReference type="AlphaFoldDB" id="A0A645CCJ2"/>
<feature type="domain" description="rRNA small subunit methyltransferase F RNA-binding PUA-like" evidence="1">
    <location>
        <begin position="62"/>
        <end position="109"/>
    </location>
</feature>
<proteinExistence type="predicted"/>
<comment type="caution">
    <text evidence="2">The sequence shown here is derived from an EMBL/GenBank/DDBJ whole genome shotgun (WGS) entry which is preliminary data.</text>
</comment>
<name>A0A645CCJ2_9ZZZZ</name>
<gene>
    <name evidence="2" type="ORF">SDC9_121665</name>
</gene>
<sequence>MLLPDDVSLPKGLHFLRAGVLAGEVVASGTGKARFEPHHHLYMALGPAAAQTVQLPAGDVRADAWLRGEEIAAPGAPNGYVAVLYDGYPLGFGKASGGRVKNHYPKGLRNLK</sequence>